<dbReference type="AlphaFoldDB" id="A0A9N9CBD8"/>
<evidence type="ECO:0000313" key="1">
    <source>
        <dbReference type="EMBL" id="CAG8594306.1"/>
    </source>
</evidence>
<sequence length="40" mass="4263">MAPSETVSPFISNFKMIPFNNHTTLDKAAASILSVSAPVK</sequence>
<proteinExistence type="predicted"/>
<comment type="caution">
    <text evidence="1">The sequence shown here is derived from an EMBL/GenBank/DDBJ whole genome shotgun (WGS) entry which is preliminary data.</text>
</comment>
<evidence type="ECO:0000313" key="2">
    <source>
        <dbReference type="Proteomes" id="UP000789396"/>
    </source>
</evidence>
<dbReference type="Proteomes" id="UP000789396">
    <property type="component" value="Unassembled WGS sequence"/>
</dbReference>
<name>A0A9N9CBD8_9GLOM</name>
<organism evidence="1 2">
    <name type="scientific">Racocetra fulgida</name>
    <dbReference type="NCBI Taxonomy" id="60492"/>
    <lineage>
        <taxon>Eukaryota</taxon>
        <taxon>Fungi</taxon>
        <taxon>Fungi incertae sedis</taxon>
        <taxon>Mucoromycota</taxon>
        <taxon>Glomeromycotina</taxon>
        <taxon>Glomeromycetes</taxon>
        <taxon>Diversisporales</taxon>
        <taxon>Gigasporaceae</taxon>
        <taxon>Racocetra</taxon>
    </lineage>
</organism>
<accession>A0A9N9CBD8</accession>
<gene>
    <name evidence="1" type="ORF">RFULGI_LOCUS6354</name>
</gene>
<feature type="non-terminal residue" evidence="1">
    <location>
        <position position="40"/>
    </location>
</feature>
<keyword evidence="2" id="KW-1185">Reference proteome</keyword>
<protein>
    <submittedName>
        <fullName evidence="1">6944_t:CDS:1</fullName>
    </submittedName>
</protein>
<dbReference type="EMBL" id="CAJVPZ010008100">
    <property type="protein sequence ID" value="CAG8594306.1"/>
    <property type="molecule type" value="Genomic_DNA"/>
</dbReference>
<reference evidence="1" key="1">
    <citation type="submission" date="2021-06" db="EMBL/GenBank/DDBJ databases">
        <authorList>
            <person name="Kallberg Y."/>
            <person name="Tangrot J."/>
            <person name="Rosling A."/>
        </authorList>
    </citation>
    <scope>NUCLEOTIDE SEQUENCE</scope>
    <source>
        <strain evidence="1">IN212</strain>
    </source>
</reference>